<dbReference type="EMBL" id="AHHD01000102">
    <property type="protein sequence ID" value="EKG19901.1"/>
    <property type="molecule type" value="Genomic_DNA"/>
</dbReference>
<comment type="similarity">
    <text evidence="2 7">Belongs to the cytochrome P450 family.</text>
</comment>
<evidence type="ECO:0000256" key="7">
    <source>
        <dbReference type="RuleBase" id="RU000461"/>
    </source>
</evidence>
<accession>K2RBJ9</accession>
<dbReference type="InterPro" id="IPR036396">
    <property type="entry name" value="Cyt_P450_sf"/>
</dbReference>
<evidence type="ECO:0000256" key="6">
    <source>
        <dbReference type="PIRSR" id="PIRSR602401-1"/>
    </source>
</evidence>
<dbReference type="PANTHER" id="PTHR24305:SF210">
    <property type="entry name" value="CYTOCHROME P450 MONOOXYGENASE ASQL-RELATED"/>
    <property type="match status" value="1"/>
</dbReference>
<dbReference type="PANTHER" id="PTHR24305">
    <property type="entry name" value="CYTOCHROME P450"/>
    <property type="match status" value="1"/>
</dbReference>
<dbReference type="GO" id="GO:0004497">
    <property type="term" value="F:monooxygenase activity"/>
    <property type="evidence" value="ECO:0007669"/>
    <property type="project" value="UniProtKB-KW"/>
</dbReference>
<dbReference type="InterPro" id="IPR002401">
    <property type="entry name" value="Cyt_P450_E_grp-I"/>
</dbReference>
<reference evidence="8 9" key="1">
    <citation type="journal article" date="2012" name="BMC Genomics">
        <title>Tools to kill: Genome of one of the most destructive plant pathogenic fungi Macrophomina phaseolina.</title>
        <authorList>
            <person name="Islam M.S."/>
            <person name="Haque M.S."/>
            <person name="Islam M.M."/>
            <person name="Emdad E.M."/>
            <person name="Halim A."/>
            <person name="Hossen Q.M.M."/>
            <person name="Hossain M.Z."/>
            <person name="Ahmed B."/>
            <person name="Rahim S."/>
            <person name="Rahman M.S."/>
            <person name="Alam M.M."/>
            <person name="Hou S."/>
            <person name="Wan X."/>
            <person name="Saito J.A."/>
            <person name="Alam M."/>
        </authorList>
    </citation>
    <scope>NUCLEOTIDE SEQUENCE [LARGE SCALE GENOMIC DNA]</scope>
    <source>
        <strain evidence="8 9">MS6</strain>
    </source>
</reference>
<dbReference type="eggNOG" id="KOG0157">
    <property type="taxonomic scope" value="Eukaryota"/>
</dbReference>
<evidence type="ECO:0000256" key="3">
    <source>
        <dbReference type="ARBA" id="ARBA00022617"/>
    </source>
</evidence>
<dbReference type="STRING" id="1126212.K2RBJ9"/>
<dbReference type="SUPFAM" id="SSF48264">
    <property type="entry name" value="Cytochrome P450"/>
    <property type="match status" value="1"/>
</dbReference>
<dbReference type="Proteomes" id="UP000007129">
    <property type="component" value="Unassembled WGS sequence"/>
</dbReference>
<dbReference type="HOGENOM" id="CLU_001570_14_11_1"/>
<dbReference type="GO" id="GO:0005506">
    <property type="term" value="F:iron ion binding"/>
    <property type="evidence" value="ECO:0007669"/>
    <property type="project" value="InterPro"/>
</dbReference>
<dbReference type="InterPro" id="IPR001128">
    <property type="entry name" value="Cyt_P450"/>
</dbReference>
<dbReference type="CDD" id="cd11058">
    <property type="entry name" value="CYP60B-like"/>
    <property type="match status" value="1"/>
</dbReference>
<dbReference type="GO" id="GO:0016705">
    <property type="term" value="F:oxidoreductase activity, acting on paired donors, with incorporation or reduction of molecular oxygen"/>
    <property type="evidence" value="ECO:0007669"/>
    <property type="project" value="InterPro"/>
</dbReference>
<comment type="cofactor">
    <cofactor evidence="1 6">
        <name>heme</name>
        <dbReference type="ChEBI" id="CHEBI:30413"/>
    </cofactor>
</comment>
<keyword evidence="3 6" id="KW-0349">Heme</keyword>
<keyword evidence="4 6" id="KW-0479">Metal-binding</keyword>
<evidence type="ECO:0000256" key="2">
    <source>
        <dbReference type="ARBA" id="ARBA00010617"/>
    </source>
</evidence>
<dbReference type="PRINTS" id="PR00385">
    <property type="entry name" value="P450"/>
</dbReference>
<dbReference type="Gene3D" id="1.10.630.10">
    <property type="entry name" value="Cytochrome P450"/>
    <property type="match status" value="1"/>
</dbReference>
<evidence type="ECO:0000256" key="1">
    <source>
        <dbReference type="ARBA" id="ARBA00001971"/>
    </source>
</evidence>
<dbReference type="InParanoid" id="K2RBJ9"/>
<evidence type="ECO:0000313" key="8">
    <source>
        <dbReference type="EMBL" id="EKG19901.1"/>
    </source>
</evidence>
<evidence type="ECO:0000256" key="5">
    <source>
        <dbReference type="ARBA" id="ARBA00023004"/>
    </source>
</evidence>
<dbReference type="InterPro" id="IPR017972">
    <property type="entry name" value="Cyt_P450_CS"/>
</dbReference>
<keyword evidence="7" id="KW-0560">Oxidoreductase</keyword>
<dbReference type="VEuPathDB" id="FungiDB:MPH_02828"/>
<evidence type="ECO:0000256" key="4">
    <source>
        <dbReference type="ARBA" id="ARBA00022723"/>
    </source>
</evidence>
<dbReference type="PROSITE" id="PS00086">
    <property type="entry name" value="CYTOCHROME_P450"/>
    <property type="match status" value="1"/>
</dbReference>
<dbReference type="AlphaFoldDB" id="K2RBJ9"/>
<dbReference type="Pfam" id="PF00067">
    <property type="entry name" value="p450"/>
    <property type="match status" value="1"/>
</dbReference>
<name>K2RBJ9_MACPH</name>
<keyword evidence="7" id="KW-0503">Monooxygenase</keyword>
<gene>
    <name evidence="8" type="ORF">MPH_02828</name>
</gene>
<dbReference type="PRINTS" id="PR00463">
    <property type="entry name" value="EP450I"/>
</dbReference>
<dbReference type="OrthoDB" id="1470350at2759"/>
<keyword evidence="5 6" id="KW-0408">Iron</keyword>
<comment type="caution">
    <text evidence="8">The sequence shown here is derived from an EMBL/GenBank/DDBJ whole genome shotgun (WGS) entry which is preliminary data.</text>
</comment>
<dbReference type="GO" id="GO:0020037">
    <property type="term" value="F:heme binding"/>
    <property type="evidence" value="ECO:0007669"/>
    <property type="project" value="InterPro"/>
</dbReference>
<sequence>MFLPYLGLLVIPLVLFAGQAAYNLFLHPLRNYAGPSYAAAFKWPWYWHRVRGTQATWTAELHRRYGHVVRVAPDHLSYTNVDAWKDIYGHRTSAGRGNLPKDLRLYTPPSVGRNSILTADDAVHARVRRSIAHAFSDKALAEQEPLIRRHIDLFVEKLRDAASVPGGESAVDIVRFLQFIAFDIMTDMTLGQSLGLLERSDFVPWVAGALSAIKFIGVVGTLQSISPLLMPLITRTVLRGIKEKRAAHAQFTKEHVDMRLARDTTRPDIWTFVLRNTAKDAAKGGLDRDEMHANASALIAAGTETTATLISGACWLLCTNKDKLTKLNEEVREAARLEGYPGMHVLTRLPYLNACLQEALRVYPPAPNGLPRITPPEGAVICGKPVAGKTTVYVSHYAAYHSEANFFDPRSFRPERWLPDPDECFSNDQRNVLEPFSFGPRNCVGKNLAWHEMRAILANLVLNFDMILDERTDKHWIDQTSSLVWDKKRLLLKLKPSRANLNTQTEEGRRILG</sequence>
<proteinExistence type="inferred from homology"/>
<evidence type="ECO:0000313" key="9">
    <source>
        <dbReference type="Proteomes" id="UP000007129"/>
    </source>
</evidence>
<organism evidence="8 9">
    <name type="scientific">Macrophomina phaseolina (strain MS6)</name>
    <name type="common">Charcoal rot fungus</name>
    <dbReference type="NCBI Taxonomy" id="1126212"/>
    <lineage>
        <taxon>Eukaryota</taxon>
        <taxon>Fungi</taxon>
        <taxon>Dikarya</taxon>
        <taxon>Ascomycota</taxon>
        <taxon>Pezizomycotina</taxon>
        <taxon>Dothideomycetes</taxon>
        <taxon>Dothideomycetes incertae sedis</taxon>
        <taxon>Botryosphaeriales</taxon>
        <taxon>Botryosphaeriaceae</taxon>
        <taxon>Macrophomina</taxon>
    </lineage>
</organism>
<feature type="binding site" description="axial binding residue" evidence="6">
    <location>
        <position position="443"/>
    </location>
    <ligand>
        <name>heme</name>
        <dbReference type="ChEBI" id="CHEBI:30413"/>
    </ligand>
    <ligandPart>
        <name>Fe</name>
        <dbReference type="ChEBI" id="CHEBI:18248"/>
    </ligandPart>
</feature>
<dbReference type="InterPro" id="IPR050121">
    <property type="entry name" value="Cytochrome_P450_monoxygenase"/>
</dbReference>
<protein>
    <submittedName>
        <fullName evidence="8">Short-chain dehydrogenase/reductase SDR</fullName>
    </submittedName>
</protein>